<dbReference type="EMBL" id="JARXVE010000002">
    <property type="protein sequence ID" value="MDH6194673.1"/>
    <property type="molecule type" value="Genomic_DNA"/>
</dbReference>
<organism evidence="5 6">
    <name type="scientific">Mycolicibacterium frederiksbergense</name>
    <dbReference type="NCBI Taxonomy" id="117567"/>
    <lineage>
        <taxon>Bacteria</taxon>
        <taxon>Bacillati</taxon>
        <taxon>Actinomycetota</taxon>
        <taxon>Actinomycetes</taxon>
        <taxon>Mycobacteriales</taxon>
        <taxon>Mycobacteriaceae</taxon>
        <taxon>Mycolicibacterium</taxon>
    </lineage>
</organism>
<evidence type="ECO:0000259" key="4">
    <source>
        <dbReference type="Pfam" id="PF01425"/>
    </source>
</evidence>
<dbReference type="Proteomes" id="UP001160130">
    <property type="component" value="Unassembled WGS sequence"/>
</dbReference>
<protein>
    <recommendedName>
        <fullName evidence="3">amidase</fullName>
        <ecNumber evidence="3">3.5.1.4</ecNumber>
    </recommendedName>
</protein>
<dbReference type="RefSeq" id="WP_280831341.1">
    <property type="nucleotide sequence ID" value="NZ_JARXVE010000002.1"/>
</dbReference>
<dbReference type="InterPro" id="IPR000120">
    <property type="entry name" value="Amidase"/>
</dbReference>
<evidence type="ECO:0000256" key="1">
    <source>
        <dbReference type="ARBA" id="ARBA00001311"/>
    </source>
</evidence>
<dbReference type="EC" id="3.5.1.4" evidence="3"/>
<dbReference type="SUPFAM" id="SSF75304">
    <property type="entry name" value="Amidase signature (AS) enzymes"/>
    <property type="match status" value="1"/>
</dbReference>
<dbReference type="PANTHER" id="PTHR11895:SF7">
    <property type="entry name" value="GLUTAMYL-TRNA(GLN) AMIDOTRANSFERASE SUBUNIT A, MITOCHONDRIAL"/>
    <property type="match status" value="1"/>
</dbReference>
<dbReference type="Gene3D" id="3.90.1300.10">
    <property type="entry name" value="Amidase signature (AS) domain"/>
    <property type="match status" value="1"/>
</dbReference>
<gene>
    <name evidence="5" type="ORF">M2272_001302</name>
</gene>
<comment type="catalytic activity">
    <reaction evidence="1">
        <text>a monocarboxylic acid amide + H2O = a monocarboxylate + NH4(+)</text>
        <dbReference type="Rhea" id="RHEA:12020"/>
        <dbReference type="ChEBI" id="CHEBI:15377"/>
        <dbReference type="ChEBI" id="CHEBI:28938"/>
        <dbReference type="ChEBI" id="CHEBI:35757"/>
        <dbReference type="ChEBI" id="CHEBI:83628"/>
        <dbReference type="EC" id="3.5.1.4"/>
    </reaction>
</comment>
<comment type="similarity">
    <text evidence="2">Belongs to the amidase family.</text>
</comment>
<evidence type="ECO:0000256" key="3">
    <source>
        <dbReference type="ARBA" id="ARBA00012922"/>
    </source>
</evidence>
<accession>A0ABT6KVN8</accession>
<feature type="domain" description="Amidase" evidence="4">
    <location>
        <begin position="29"/>
        <end position="413"/>
    </location>
</feature>
<dbReference type="InterPro" id="IPR036928">
    <property type="entry name" value="AS_sf"/>
</dbReference>
<dbReference type="Pfam" id="PF01425">
    <property type="entry name" value="Amidase"/>
    <property type="match status" value="1"/>
</dbReference>
<sequence length="438" mass="45419">MNADLWDQPIASQITAAVSQTGAALALARQTRDRIRQCERDLRAWVALSDDLEAQAAAVDRYDTPRALSGVSVGVKDLIHVAGLPTRAGSSVTPAEPADADADCVARLRALGAVIQGKTVTTEFGYFAPGPTRNPHELGHTPGGSSSGSAAAVGGGVIPLALGTQTAGSLTRPASFCGAAGMVLAHGATSTAGIVGLSESLDSLGLLTRTVGDMQLVYRAFTGATGDTAQPTGTSAVFIWHGSELDDLAAPMRQLLQQLPALVNQLGIECRRLDWDDQVDTLATDHVTVMAREAAHTRARELQYAGDLLSAPLRQLLEQGAQIGESDCRTALVRRDRSRDLLAALLAENGVIIGPAALGPAPAGLSATGSPILSRPWQLLGLPVVVVPGAVTTAGLPLGLQIIGLPGREEQMLDLGIRLEALLRQCSPVSVTAHELVP</sequence>
<comment type="caution">
    <text evidence="5">The sequence shown here is derived from an EMBL/GenBank/DDBJ whole genome shotgun (WGS) entry which is preliminary data.</text>
</comment>
<name>A0ABT6KVN8_9MYCO</name>
<dbReference type="InterPro" id="IPR023631">
    <property type="entry name" value="Amidase_dom"/>
</dbReference>
<reference evidence="5 6" key="1">
    <citation type="submission" date="2023-04" db="EMBL/GenBank/DDBJ databases">
        <title>Forest soil microbial communities from Buena Vista Peninsula, Colon Province, Panama.</title>
        <authorList>
            <person name="Bouskill N."/>
        </authorList>
    </citation>
    <scope>NUCLEOTIDE SEQUENCE [LARGE SCALE GENOMIC DNA]</scope>
    <source>
        <strain evidence="5 6">AC80</strain>
    </source>
</reference>
<proteinExistence type="inferred from homology"/>
<evidence type="ECO:0000313" key="5">
    <source>
        <dbReference type="EMBL" id="MDH6194673.1"/>
    </source>
</evidence>
<dbReference type="PANTHER" id="PTHR11895">
    <property type="entry name" value="TRANSAMIDASE"/>
    <property type="match status" value="1"/>
</dbReference>
<evidence type="ECO:0000256" key="2">
    <source>
        <dbReference type="ARBA" id="ARBA00009199"/>
    </source>
</evidence>
<evidence type="ECO:0000313" key="6">
    <source>
        <dbReference type="Proteomes" id="UP001160130"/>
    </source>
</evidence>
<keyword evidence="6" id="KW-1185">Reference proteome</keyword>